<protein>
    <submittedName>
        <fullName evidence="1">Uncharacterized protein</fullName>
    </submittedName>
</protein>
<name>A0A562KKN5_SPHWJ</name>
<proteinExistence type="predicted"/>
<dbReference type="RefSeq" id="WP_021246966.1">
    <property type="nucleotide sequence ID" value="NZ_JACIIY010000005.1"/>
</dbReference>
<sequence>MSSNRSPDGLTMLARMADAAAARAAVHIARPVHLAACDRLDIRDIGEGVATLEIWPVRQDERAITLSVFATVHPAGGGARLAASGRFTFATSSHQTREYRP</sequence>
<accession>A0A562KKN5</accession>
<dbReference type="EMBL" id="VLKK01000003">
    <property type="protein sequence ID" value="TWH95970.1"/>
    <property type="molecule type" value="Genomic_DNA"/>
</dbReference>
<organism evidence="1 2">
    <name type="scientific">Sphingobium wenxiniae (strain DSM 21828 / CGMCC 1.7748 / JZ-1)</name>
    <dbReference type="NCBI Taxonomy" id="595605"/>
    <lineage>
        <taxon>Bacteria</taxon>
        <taxon>Pseudomonadati</taxon>
        <taxon>Pseudomonadota</taxon>
        <taxon>Alphaproteobacteria</taxon>
        <taxon>Sphingomonadales</taxon>
        <taxon>Sphingomonadaceae</taxon>
        <taxon>Sphingobium</taxon>
    </lineage>
</organism>
<gene>
    <name evidence="1" type="ORF">IQ35_01058</name>
</gene>
<evidence type="ECO:0000313" key="2">
    <source>
        <dbReference type="Proteomes" id="UP000316624"/>
    </source>
</evidence>
<reference evidence="1 2" key="1">
    <citation type="journal article" date="2015" name="Stand. Genomic Sci.">
        <title>Genomic Encyclopedia of Bacterial and Archaeal Type Strains, Phase III: the genomes of soil and plant-associated and newly described type strains.</title>
        <authorList>
            <person name="Whitman W.B."/>
            <person name="Woyke T."/>
            <person name="Klenk H.P."/>
            <person name="Zhou Y."/>
            <person name="Lilburn T.G."/>
            <person name="Beck B.J."/>
            <person name="De Vos P."/>
            <person name="Vandamme P."/>
            <person name="Eisen J.A."/>
            <person name="Garrity G."/>
            <person name="Hugenholtz P."/>
            <person name="Kyrpides N.C."/>
        </authorList>
    </citation>
    <scope>NUCLEOTIDE SEQUENCE [LARGE SCALE GENOMIC DNA]</scope>
    <source>
        <strain evidence="1 2">CGMCC 1.7748</strain>
    </source>
</reference>
<keyword evidence="2" id="KW-1185">Reference proteome</keyword>
<dbReference type="AlphaFoldDB" id="A0A562KKN5"/>
<dbReference type="Proteomes" id="UP000316624">
    <property type="component" value="Unassembled WGS sequence"/>
</dbReference>
<comment type="caution">
    <text evidence="1">The sequence shown here is derived from an EMBL/GenBank/DDBJ whole genome shotgun (WGS) entry which is preliminary data.</text>
</comment>
<evidence type="ECO:0000313" key="1">
    <source>
        <dbReference type="EMBL" id="TWH95970.1"/>
    </source>
</evidence>